<dbReference type="Proteomes" id="UP001152797">
    <property type="component" value="Unassembled WGS sequence"/>
</dbReference>
<dbReference type="SUPFAM" id="SSF53335">
    <property type="entry name" value="S-adenosyl-L-methionine-dependent methyltransferases"/>
    <property type="match status" value="1"/>
</dbReference>
<organism evidence="5">
    <name type="scientific">Cladocopium goreaui</name>
    <dbReference type="NCBI Taxonomy" id="2562237"/>
    <lineage>
        <taxon>Eukaryota</taxon>
        <taxon>Sar</taxon>
        <taxon>Alveolata</taxon>
        <taxon>Dinophyceae</taxon>
        <taxon>Suessiales</taxon>
        <taxon>Symbiodiniaceae</taxon>
        <taxon>Cladocopium</taxon>
    </lineage>
</organism>
<reference evidence="6 7" key="2">
    <citation type="submission" date="2024-05" db="EMBL/GenBank/DDBJ databases">
        <authorList>
            <person name="Chen Y."/>
            <person name="Shah S."/>
            <person name="Dougan E. K."/>
            <person name="Thang M."/>
            <person name="Chan C."/>
        </authorList>
    </citation>
    <scope>NUCLEOTIDE SEQUENCE [LARGE SCALE GENOMIC DNA]</scope>
</reference>
<gene>
    <name evidence="5" type="ORF">C1SCF055_LOCUS40585</name>
</gene>
<dbReference type="EMBL" id="CAMXCT020006550">
    <property type="protein sequence ID" value="CAL1169152.1"/>
    <property type="molecule type" value="Genomic_DNA"/>
</dbReference>
<keyword evidence="3" id="KW-0808">Transferase</keyword>
<dbReference type="InterPro" id="IPR013216">
    <property type="entry name" value="Methyltransf_11"/>
</dbReference>
<sequence>MNYSLLVAPKKYDPQTEDLTTELYRMRGMLRAGKARDLCLRVSLGWLEVKQLSRIRTSLAELEATAKELFESGRLLQQLPTLDAALQAAEQRLKTERSNEGQELYFMARLLRGTIHQQGLALDDEAVEKMVNAYTLSNAHFWEDYYSTVDAERFDWYGTWDTDITWDGGGTSSMGSVLRPFLRADAEMLMVGCGRSEMSQQMYREGFQRITNIDISRPLLERLQRKLGEEMPLMSWRWMNASSLLLPDGSMDVVIEKGTLDSLQDNLPLFKAAVREMHRVLRTGEVLISITDADRLSELQSLAPFRCQGFAGQVAHQKRLQLYVCHKSVSLWDELTSWFKLEL</sequence>
<accession>A0A9P1GLL3</accession>
<evidence type="ECO:0000256" key="2">
    <source>
        <dbReference type="ARBA" id="ARBA00022603"/>
    </source>
</evidence>
<evidence type="ECO:0000313" key="7">
    <source>
        <dbReference type="Proteomes" id="UP001152797"/>
    </source>
</evidence>
<dbReference type="CDD" id="cd02440">
    <property type="entry name" value="AdoMet_MTases"/>
    <property type="match status" value="1"/>
</dbReference>
<dbReference type="GO" id="GO:0032259">
    <property type="term" value="P:methylation"/>
    <property type="evidence" value="ECO:0007669"/>
    <property type="project" value="UniProtKB-KW"/>
</dbReference>
<evidence type="ECO:0000313" key="6">
    <source>
        <dbReference type="EMBL" id="CAL4803089.1"/>
    </source>
</evidence>
<dbReference type="EMBL" id="CAMXCT010006550">
    <property type="protein sequence ID" value="CAI4015777.1"/>
    <property type="molecule type" value="Genomic_DNA"/>
</dbReference>
<evidence type="ECO:0000256" key="3">
    <source>
        <dbReference type="ARBA" id="ARBA00022679"/>
    </source>
</evidence>
<feature type="domain" description="Methyltransferase type 11" evidence="4">
    <location>
        <begin position="189"/>
        <end position="287"/>
    </location>
</feature>
<dbReference type="GO" id="GO:0008757">
    <property type="term" value="F:S-adenosylmethionine-dependent methyltransferase activity"/>
    <property type="evidence" value="ECO:0007669"/>
    <property type="project" value="InterPro"/>
</dbReference>
<comment type="caution">
    <text evidence="5">The sequence shown here is derived from an EMBL/GenBank/DDBJ whole genome shotgun (WGS) entry which is preliminary data.</text>
</comment>
<keyword evidence="7" id="KW-1185">Reference proteome</keyword>
<evidence type="ECO:0000256" key="1">
    <source>
        <dbReference type="ARBA" id="ARBA00008361"/>
    </source>
</evidence>
<dbReference type="PANTHER" id="PTHR12176">
    <property type="entry name" value="SAM-DEPENDENT METHYLTRANSFERASE SUPERFAMILY PROTEIN"/>
    <property type="match status" value="1"/>
</dbReference>
<dbReference type="Pfam" id="PF08241">
    <property type="entry name" value="Methyltransf_11"/>
    <property type="match status" value="1"/>
</dbReference>
<dbReference type="EMBL" id="CAMXCT030006550">
    <property type="protein sequence ID" value="CAL4803089.1"/>
    <property type="molecule type" value="Genomic_DNA"/>
</dbReference>
<dbReference type="InterPro" id="IPR051419">
    <property type="entry name" value="Lys/N-term_MeTrsfase_sf"/>
</dbReference>
<dbReference type="AlphaFoldDB" id="A0A9P1GLL3"/>
<comment type="similarity">
    <text evidence="1">Belongs to the methyltransferase superfamily.</text>
</comment>
<dbReference type="Gene3D" id="3.40.50.150">
    <property type="entry name" value="Vaccinia Virus protein VP39"/>
    <property type="match status" value="1"/>
</dbReference>
<dbReference type="InterPro" id="IPR029063">
    <property type="entry name" value="SAM-dependent_MTases_sf"/>
</dbReference>
<name>A0A9P1GLL3_9DINO</name>
<proteinExistence type="inferred from homology"/>
<evidence type="ECO:0000259" key="4">
    <source>
        <dbReference type="Pfam" id="PF08241"/>
    </source>
</evidence>
<reference evidence="5" key="1">
    <citation type="submission" date="2022-10" db="EMBL/GenBank/DDBJ databases">
        <authorList>
            <person name="Chen Y."/>
            <person name="Dougan E. K."/>
            <person name="Chan C."/>
            <person name="Rhodes N."/>
            <person name="Thang M."/>
        </authorList>
    </citation>
    <scope>NUCLEOTIDE SEQUENCE</scope>
</reference>
<evidence type="ECO:0000313" key="5">
    <source>
        <dbReference type="EMBL" id="CAI4015777.1"/>
    </source>
</evidence>
<keyword evidence="2 6" id="KW-0489">Methyltransferase</keyword>
<dbReference type="OrthoDB" id="430254at2759"/>
<protein>
    <submittedName>
        <fullName evidence="6">EEF1A lysine and N-terminal methyltransferase (EEF1A-KNMT) (Methyltransferase-like protein 13)</fullName>
    </submittedName>
</protein>